<evidence type="ECO:0000256" key="1">
    <source>
        <dbReference type="SAM" id="Phobius"/>
    </source>
</evidence>
<dbReference type="KEGG" id="apln:108735510"/>
<organism evidence="2 3">
    <name type="scientific">Agrilus planipennis</name>
    <name type="common">Emerald ash borer</name>
    <name type="synonym">Agrilus marcopoli</name>
    <dbReference type="NCBI Taxonomy" id="224129"/>
    <lineage>
        <taxon>Eukaryota</taxon>
        <taxon>Metazoa</taxon>
        <taxon>Ecdysozoa</taxon>
        <taxon>Arthropoda</taxon>
        <taxon>Hexapoda</taxon>
        <taxon>Insecta</taxon>
        <taxon>Pterygota</taxon>
        <taxon>Neoptera</taxon>
        <taxon>Endopterygota</taxon>
        <taxon>Coleoptera</taxon>
        <taxon>Polyphaga</taxon>
        <taxon>Elateriformia</taxon>
        <taxon>Buprestoidea</taxon>
        <taxon>Buprestidae</taxon>
        <taxon>Agrilinae</taxon>
        <taxon>Agrilus</taxon>
    </lineage>
</organism>
<gene>
    <name evidence="3" type="primary">LOC108735510</name>
</gene>
<proteinExistence type="predicted"/>
<reference evidence="3" key="1">
    <citation type="submission" date="2025-08" db="UniProtKB">
        <authorList>
            <consortium name="RefSeq"/>
        </authorList>
    </citation>
    <scope>IDENTIFICATION</scope>
    <source>
        <tissue evidence="3">Entire body</tissue>
    </source>
</reference>
<keyword evidence="1" id="KW-0472">Membrane</keyword>
<dbReference type="GeneID" id="108735510"/>
<keyword evidence="1" id="KW-1133">Transmembrane helix</keyword>
<dbReference type="AlphaFoldDB" id="A0A1W4WR83"/>
<evidence type="ECO:0000313" key="3">
    <source>
        <dbReference type="RefSeq" id="XP_018322997.1"/>
    </source>
</evidence>
<evidence type="ECO:0000313" key="2">
    <source>
        <dbReference type="Proteomes" id="UP000192223"/>
    </source>
</evidence>
<dbReference type="InParanoid" id="A0A1W4WR83"/>
<sequence length="294" mass="33552">MTYDVSSIYELLGKSAVIHIYSFPNFVLETFLCLIVCLMYLALHYEINFANNSKINIVSNLAESYSQDSLSTMFTQYRYRNSHRKKGSADWSLNANRMMGDYAGAIKTIPEERMRYIDNLITLTPTEFVQVDKERRLRDRELSGCLKSLTSLCESVIMKKESRDTIRKQIEMAKQHAEYVKNSTKNMHLDTAYMTKSFFDLMEQLVTRSNLDNPVPFKGDFTAGLALDAGKLDPLGSDSVGALRRTSTDTSIKSEDLVTDELPQDTIDDEDFSTAVKKLPLSEEYGDYIINHEN</sequence>
<keyword evidence="1" id="KW-0812">Transmembrane</keyword>
<keyword evidence="2" id="KW-1185">Reference proteome</keyword>
<dbReference type="Proteomes" id="UP000192223">
    <property type="component" value="Unplaced"/>
</dbReference>
<dbReference type="RefSeq" id="XP_018322997.1">
    <property type="nucleotide sequence ID" value="XM_018467495.1"/>
</dbReference>
<accession>A0A1W4WR83</accession>
<name>A0A1W4WR83_AGRPL</name>
<feature type="transmembrane region" description="Helical" evidence="1">
    <location>
        <begin position="20"/>
        <end position="43"/>
    </location>
</feature>
<protein>
    <submittedName>
        <fullName evidence="3">Uncharacterized protein LOC108735510 isoform X1</fullName>
    </submittedName>
</protein>
<dbReference type="OrthoDB" id="6717296at2759"/>